<dbReference type="InterPro" id="IPR024082">
    <property type="entry name" value="PRODH_PutA_dom_II"/>
</dbReference>
<comment type="pathway">
    <text evidence="1 5">Amino-acid degradation; L-proline degradation into L-glutamate; L-glutamate from L-proline: step 2/2.</text>
</comment>
<reference evidence="10 11" key="1">
    <citation type="submission" date="2018-12" db="EMBL/GenBank/DDBJ databases">
        <title>The whole draft genome of Aquabacterium sp. SJQ9.</title>
        <authorList>
            <person name="Sun L."/>
            <person name="Gao X."/>
            <person name="Chen W."/>
            <person name="Huang K."/>
        </authorList>
    </citation>
    <scope>NUCLEOTIDE SEQUENCE [LARGE SCALE GENOMIC DNA]</scope>
    <source>
        <strain evidence="10 11">SJQ9</strain>
    </source>
</reference>
<feature type="active site" evidence="6">
    <location>
        <position position="827"/>
    </location>
</feature>
<dbReference type="PROSITE" id="PS00070">
    <property type="entry name" value="ALDEHYDE_DEHYDR_CYS"/>
    <property type="match status" value="1"/>
</dbReference>
<dbReference type="Pfam" id="PF00171">
    <property type="entry name" value="Aldedh"/>
    <property type="match status" value="1"/>
</dbReference>
<dbReference type="InterPro" id="IPR002872">
    <property type="entry name" value="Proline_DH_dom"/>
</dbReference>
<dbReference type="GO" id="GO:0003842">
    <property type="term" value="F:L-glutamate gamma-semialdehyde dehydrogenase activity"/>
    <property type="evidence" value="ECO:0007669"/>
    <property type="project" value="UniProtKB-UniRule"/>
</dbReference>
<evidence type="ECO:0000256" key="6">
    <source>
        <dbReference type="PIRSR" id="PIRSR000197-1"/>
    </source>
</evidence>
<feature type="domain" description="Aldehyde dehydrogenase" evidence="7">
    <location>
        <begin position="576"/>
        <end position="1027"/>
    </location>
</feature>
<gene>
    <name evidence="10" type="ORF">EIP75_02535</name>
</gene>
<dbReference type="Proteomes" id="UP000269265">
    <property type="component" value="Unassembled WGS sequence"/>
</dbReference>
<dbReference type="InterPro" id="IPR024089">
    <property type="entry name" value="PRODH_PutA_dom_I/II"/>
</dbReference>
<dbReference type="PANTHER" id="PTHR42862">
    <property type="entry name" value="DELTA-1-PYRROLINE-5-CARBOXYLATE DEHYDROGENASE 1, ISOFORM A-RELATED"/>
    <property type="match status" value="1"/>
</dbReference>
<evidence type="ECO:0000259" key="7">
    <source>
        <dbReference type="Pfam" id="PF00171"/>
    </source>
</evidence>
<dbReference type="InterPro" id="IPR016162">
    <property type="entry name" value="Ald_DH_N"/>
</dbReference>
<dbReference type="Gene3D" id="3.20.20.220">
    <property type="match status" value="1"/>
</dbReference>
<organism evidence="10 11">
    <name type="scientific">Aquabacterium soli</name>
    <dbReference type="NCBI Taxonomy" id="2493092"/>
    <lineage>
        <taxon>Bacteria</taxon>
        <taxon>Pseudomonadati</taxon>
        <taxon>Pseudomonadota</taxon>
        <taxon>Betaproteobacteria</taxon>
        <taxon>Burkholderiales</taxon>
        <taxon>Aquabacterium</taxon>
    </lineage>
</organism>
<evidence type="ECO:0000256" key="1">
    <source>
        <dbReference type="ARBA" id="ARBA00004786"/>
    </source>
</evidence>
<feature type="domain" description="Proline dehydrogenase" evidence="8">
    <location>
        <begin position="190"/>
        <end position="501"/>
    </location>
</feature>
<comment type="catalytic activity">
    <reaction evidence="4 5">
        <text>L-glutamate 5-semialdehyde + NAD(+) + H2O = L-glutamate + NADH + 2 H(+)</text>
        <dbReference type="Rhea" id="RHEA:30235"/>
        <dbReference type="ChEBI" id="CHEBI:15377"/>
        <dbReference type="ChEBI" id="CHEBI:15378"/>
        <dbReference type="ChEBI" id="CHEBI:29985"/>
        <dbReference type="ChEBI" id="CHEBI:57540"/>
        <dbReference type="ChEBI" id="CHEBI:57945"/>
        <dbReference type="ChEBI" id="CHEBI:58066"/>
        <dbReference type="EC" id="1.2.1.88"/>
    </reaction>
</comment>
<keyword evidence="11" id="KW-1185">Reference proteome</keyword>
<dbReference type="Gene3D" id="1.20.5.460">
    <property type="entry name" value="Single helix bin"/>
    <property type="match status" value="1"/>
</dbReference>
<dbReference type="SUPFAM" id="SSF53720">
    <property type="entry name" value="ALDH-like"/>
    <property type="match status" value="1"/>
</dbReference>
<accession>A0A426VFS8</accession>
<evidence type="ECO:0000313" key="11">
    <source>
        <dbReference type="Proteomes" id="UP000269265"/>
    </source>
</evidence>
<comment type="similarity">
    <text evidence="5">In the N-terminal section; belongs to the proline dehydrogenase family.</text>
</comment>
<keyword evidence="5" id="KW-0238">DNA-binding</keyword>
<dbReference type="RefSeq" id="WP_125241669.1">
    <property type="nucleotide sequence ID" value="NZ_RSED01000002.1"/>
</dbReference>
<keyword evidence="5" id="KW-0274">FAD</keyword>
<keyword evidence="2 5" id="KW-0560">Oxidoreductase</keyword>
<dbReference type="EC" id="1.2.1.88" evidence="5"/>
<evidence type="ECO:0000256" key="3">
    <source>
        <dbReference type="ARBA" id="ARBA00023027"/>
    </source>
</evidence>
<dbReference type="InterPro" id="IPR016160">
    <property type="entry name" value="Ald_DH_CS_CYS"/>
</dbReference>
<dbReference type="OrthoDB" id="6187633at2"/>
<evidence type="ECO:0000313" key="10">
    <source>
        <dbReference type="EMBL" id="RRS05762.1"/>
    </source>
</evidence>
<dbReference type="InterPro" id="IPR016161">
    <property type="entry name" value="Ald_DH/histidinol_DH"/>
</dbReference>
<dbReference type="GO" id="GO:0003677">
    <property type="term" value="F:DNA binding"/>
    <property type="evidence" value="ECO:0007669"/>
    <property type="project" value="UniProtKB-KW"/>
</dbReference>
<sequence length="1053" mass="112884">MSLPLPAERLPPPWRDENQAVAALRAQLSGLLDWSAVREQCTPWVQGVRGHPGPPWALESLLHEFPLNTQEGLGLMRLAEALLRVPDTDTALALTADQLKGGASKVLSGPSAPVEQGLVASLTHRVLDLGKALLPPVDHSPQGWLQRLGAPTVVAATVRAVQLLGQQFVLGQDIGEALARARRMQSAKPAQRLCFSFDMLGEGARTWADADRYHHAYRHALEQLAQADGRPPRDHPGPAHPGDGLSIKLSALHPRLEIAHVHDVLAHLIPRLADLCELAAQSDLQLTLDAEESWRLELQFVVLDRLLGHLSALGREDPRLAAWQGLGLAIQAYQHRALPSIDEAVRLARAHGRRLTVRLVKGAYWDGELKRAQELGLPGFPVYTHKAHTDLSYLACAHRLLTHHQDVLPQFATHNAATVAAVMQLARRAGVAADRLEWQRLHGMGEATWREILASSPAGAGGATSAMALRVYAPVGSHKDLLAYLVRRLLENGANASFVHQLADPLVPLEQLLMSPLLVVPHTGSTDLVAVTPPRLLYGQARPNPWGRDIHHGPHRDALAAAWAAARSRSAEAPATASVAEIDPTMARLQAGLADWEARGSARCQALESVASRLEQELDSWAADLVLESGKCWSDAISEVRETIDYARYYAQHARDWLQPRPMPGPTGERNEWRLRARGVWVCIAPWNFPLAIFGGQVMAALAMGNTVAAKPAEQTPRIARRFTQALQDAGVPHDALSCLCGDGATIGSALVRHPLCAGVAFTGSVATGLALQRMLSERSQAHPHPIVPLIAETGGLNALIADSTALPEQLLDSVLGSAFGSAGQRCSALRLLCVHTAVADAFEHLLAGALRTLVVGDPAQWQTDVGPVIDERARERLAAHLDALASDAERDGSGVHLIGRAEAPAPTVARAWPFVVPSAWTLPRVSALTDEHFGPVLHVVRWGPGCEADSLDALIDQINATGFGLTLGVHTRIDARAEYVARRARVGNVYVNRGITGAVVGSQPFGGQGLSGTGPKAGGPLYLPRFATEQVVCTNTAAAGGNAALLTNPLTR</sequence>
<evidence type="ECO:0000259" key="9">
    <source>
        <dbReference type="Pfam" id="PF14850"/>
    </source>
</evidence>
<comment type="pathway">
    <text evidence="5">Amino-acid degradation; L-proline degradation into L-glutamate; L-glutamate from L-proline: step 1/2.</text>
</comment>
<dbReference type="SUPFAM" id="SSF81935">
    <property type="entry name" value="N-terminal domain of bifunctional PutA protein"/>
    <property type="match status" value="1"/>
</dbReference>
<evidence type="ECO:0000256" key="5">
    <source>
        <dbReference type="PIRNR" id="PIRNR000197"/>
    </source>
</evidence>
<comment type="cofactor">
    <cofactor evidence="5">
        <name>FAD</name>
        <dbReference type="ChEBI" id="CHEBI:57692"/>
    </cofactor>
</comment>
<dbReference type="Pfam" id="PF01619">
    <property type="entry name" value="Pro_dh"/>
    <property type="match status" value="1"/>
</dbReference>
<protein>
    <recommendedName>
        <fullName evidence="5">Bifunctional protein PutA</fullName>
    </recommendedName>
    <domain>
        <recommendedName>
            <fullName evidence="5">Proline dehydrogenase</fullName>
            <ecNumber evidence="5">1.5.5.2</ecNumber>
        </recommendedName>
        <alternativeName>
            <fullName evidence="5">Proline oxidase</fullName>
        </alternativeName>
    </domain>
    <domain>
        <recommendedName>
            <fullName evidence="5">Delta-1-pyrroline-5-carboxylate dehydrogenase</fullName>
            <shortName evidence="5">P5C dehydrogenase</shortName>
            <ecNumber evidence="5">1.2.1.88</ecNumber>
        </recommendedName>
        <alternativeName>
            <fullName evidence="5">L-glutamate gamma-semialdehyde dehydrogenase</fullName>
        </alternativeName>
    </domain>
</protein>
<dbReference type="EMBL" id="RSED01000002">
    <property type="protein sequence ID" value="RRS05762.1"/>
    <property type="molecule type" value="Genomic_DNA"/>
</dbReference>
<dbReference type="InterPro" id="IPR050485">
    <property type="entry name" value="Proline_metab_enzyme"/>
</dbReference>
<keyword evidence="5" id="KW-0804">Transcription</keyword>
<dbReference type="GO" id="GO:0010133">
    <property type="term" value="P:L-proline catabolic process to L-glutamate"/>
    <property type="evidence" value="ECO:0007669"/>
    <property type="project" value="UniProtKB-UniRule"/>
</dbReference>
<comment type="catalytic activity">
    <reaction evidence="5">
        <text>L-proline + a quinone = (S)-1-pyrroline-5-carboxylate + a quinol + H(+)</text>
        <dbReference type="Rhea" id="RHEA:23784"/>
        <dbReference type="ChEBI" id="CHEBI:15378"/>
        <dbReference type="ChEBI" id="CHEBI:17388"/>
        <dbReference type="ChEBI" id="CHEBI:24646"/>
        <dbReference type="ChEBI" id="CHEBI:60039"/>
        <dbReference type="ChEBI" id="CHEBI:132124"/>
        <dbReference type="EC" id="1.5.5.2"/>
    </reaction>
</comment>
<dbReference type="Pfam" id="PF14850">
    <property type="entry name" value="Pro_dh-DNA_bdg"/>
    <property type="match status" value="1"/>
</dbReference>
<keyword evidence="5" id="KW-0285">Flavoprotein</keyword>
<keyword evidence="5" id="KW-0678">Repressor</keyword>
<dbReference type="GO" id="GO:0004657">
    <property type="term" value="F:proline dehydrogenase activity"/>
    <property type="evidence" value="ECO:0007669"/>
    <property type="project" value="UniProtKB-UniRule"/>
</dbReference>
<dbReference type="InterPro" id="IPR016163">
    <property type="entry name" value="Ald_DH_C"/>
</dbReference>
<feature type="active site" evidence="6">
    <location>
        <position position="793"/>
    </location>
</feature>
<dbReference type="GO" id="GO:0009898">
    <property type="term" value="C:cytoplasmic side of plasma membrane"/>
    <property type="evidence" value="ECO:0007669"/>
    <property type="project" value="TreeGrafter"/>
</dbReference>
<evidence type="ECO:0000259" key="8">
    <source>
        <dbReference type="Pfam" id="PF01619"/>
    </source>
</evidence>
<comment type="similarity">
    <text evidence="5">In the C-terminal section; belongs to the aldehyde dehydrogenase family.</text>
</comment>
<feature type="domain" description="Proline dehydrogenase PutA" evidence="9">
    <location>
        <begin position="58"/>
        <end position="168"/>
    </location>
</feature>
<dbReference type="InterPro" id="IPR029041">
    <property type="entry name" value="FAD-linked_oxidoreductase-like"/>
</dbReference>
<evidence type="ECO:0000256" key="2">
    <source>
        <dbReference type="ARBA" id="ARBA00023002"/>
    </source>
</evidence>
<dbReference type="InterPro" id="IPR025703">
    <property type="entry name" value="Bifunct_PutA"/>
</dbReference>
<dbReference type="Gene3D" id="3.40.309.10">
    <property type="entry name" value="Aldehyde Dehydrogenase, Chain A, domain 2"/>
    <property type="match status" value="1"/>
</dbReference>
<dbReference type="AlphaFoldDB" id="A0A426VFS8"/>
<name>A0A426VFS8_9BURK</name>
<dbReference type="Gene3D" id="3.40.605.10">
    <property type="entry name" value="Aldehyde Dehydrogenase, Chain A, domain 1"/>
    <property type="match status" value="1"/>
</dbReference>
<keyword evidence="3 5" id="KW-0520">NAD</keyword>
<keyword evidence="5" id="KW-0642">Proline metabolism</keyword>
<dbReference type="SUPFAM" id="SSF51730">
    <property type="entry name" value="FAD-linked oxidoreductase"/>
    <property type="match status" value="1"/>
</dbReference>
<comment type="caution">
    <text evidence="10">The sequence shown here is derived from an EMBL/GenBank/DDBJ whole genome shotgun (WGS) entry which is preliminary data.</text>
</comment>
<proteinExistence type="inferred from homology"/>
<dbReference type="UniPathway" id="UPA00261">
    <property type="reaction ID" value="UER00373"/>
</dbReference>
<dbReference type="InterPro" id="IPR015590">
    <property type="entry name" value="Aldehyde_DH_dom"/>
</dbReference>
<dbReference type="GO" id="GO:0003700">
    <property type="term" value="F:DNA-binding transcription factor activity"/>
    <property type="evidence" value="ECO:0007669"/>
    <property type="project" value="InterPro"/>
</dbReference>
<dbReference type="EC" id="1.5.5.2" evidence="5"/>
<keyword evidence="5" id="KW-0805">Transcription regulation</keyword>
<dbReference type="PANTHER" id="PTHR42862:SF1">
    <property type="entry name" value="DELTA-1-PYRROLINE-5-CARBOXYLATE DEHYDROGENASE 2, ISOFORM A-RELATED"/>
    <property type="match status" value="1"/>
</dbReference>
<comment type="function">
    <text evidence="5">Oxidizes proline to glutamate for use as a carbon and nitrogen source.</text>
</comment>
<dbReference type="PIRSF" id="PIRSF000197">
    <property type="entry name" value="Bifunct_PutA"/>
    <property type="match status" value="1"/>
</dbReference>
<evidence type="ECO:0000256" key="4">
    <source>
        <dbReference type="ARBA" id="ARBA00048142"/>
    </source>
</evidence>